<keyword evidence="2" id="KW-0812">Transmembrane</keyword>
<proteinExistence type="predicted"/>
<accession>A0AAV6VT00</accession>
<sequence>MKIFSALFSILFLCIPIWSCTVTSSINNRNETDTFDERLSDIFQEKDSELTTEQINYDEKQKNLKRNSYNSSVHLPKQMSNNFERKVPNNPTSLNKNHTTQQKREEREETLKWKKRSVSENPQSIYKNRKQTPSKADTAKESRKRRKRDEPAKLYLGRNKTQADRTTRDSEQKLLEQIRDLLKAINDKIPRLNISDSLKKSGLSVNEAMELLKLGEDQHKGVINQDINVKTLTHKLNATSNSLFLIKKKIMQLRQKINLHKQKYGSIHRLVETTLTEMPSTSMPPEDVFKLNKYKELNKVLDNLNEQYNQAAKHGHPALRENVLELLEKVIGFEGRELNTTESPKENFNVYKSGLIVSVSAVVVMFVILIALCFFYNYEIRRNSQRELTRKAPVFKVTPRRIIKKKFGPDKDDANSDIEYNAPELTKLLRSPGFKKSPIRPKEVRNTSNRDFDSIERFLKWEEERKRTKKTSNTNTNRHPLSLQSSKILDKLDPRCSFYSERERAQEDMKDYSSGQQSLENWTRNAVRDVAENGSSSNLVGKTSGINDLVKSKKIRKWF</sequence>
<keyword evidence="3" id="KW-0732">Signal</keyword>
<name>A0AAV6VT00_9ARAC</name>
<evidence type="ECO:0000313" key="5">
    <source>
        <dbReference type="Proteomes" id="UP000827092"/>
    </source>
</evidence>
<evidence type="ECO:0000256" key="3">
    <source>
        <dbReference type="SAM" id="SignalP"/>
    </source>
</evidence>
<reference evidence="4 5" key="1">
    <citation type="journal article" date="2022" name="Nat. Ecol. Evol.">
        <title>A masculinizing supergene underlies an exaggerated male reproductive morph in a spider.</title>
        <authorList>
            <person name="Hendrickx F."/>
            <person name="De Corte Z."/>
            <person name="Sonet G."/>
            <person name="Van Belleghem S.M."/>
            <person name="Kostlbacher S."/>
            <person name="Vangestel C."/>
        </authorList>
    </citation>
    <scope>NUCLEOTIDE SEQUENCE [LARGE SCALE GENOMIC DNA]</scope>
    <source>
        <strain evidence="4">W744_W776</strain>
    </source>
</reference>
<feature type="compositionally biased region" description="Basic and acidic residues" evidence="1">
    <location>
        <begin position="102"/>
        <end position="112"/>
    </location>
</feature>
<dbReference type="EMBL" id="JAFNEN010000020">
    <property type="protein sequence ID" value="KAG8200037.1"/>
    <property type="molecule type" value="Genomic_DNA"/>
</dbReference>
<dbReference type="AlphaFoldDB" id="A0AAV6VT00"/>
<feature type="region of interest" description="Disordered" evidence="1">
    <location>
        <begin position="67"/>
        <end position="170"/>
    </location>
</feature>
<feature type="chain" id="PRO_5043798369" evidence="3">
    <location>
        <begin position="20"/>
        <end position="559"/>
    </location>
</feature>
<feature type="transmembrane region" description="Helical" evidence="2">
    <location>
        <begin position="355"/>
        <end position="376"/>
    </location>
</feature>
<gene>
    <name evidence="4" type="ORF">JTE90_001895</name>
</gene>
<evidence type="ECO:0000256" key="2">
    <source>
        <dbReference type="SAM" id="Phobius"/>
    </source>
</evidence>
<feature type="compositionally biased region" description="Basic and acidic residues" evidence="1">
    <location>
        <begin position="161"/>
        <end position="170"/>
    </location>
</feature>
<feature type="compositionally biased region" description="Polar residues" evidence="1">
    <location>
        <begin position="89"/>
        <end position="100"/>
    </location>
</feature>
<keyword evidence="2" id="KW-1133">Transmembrane helix</keyword>
<evidence type="ECO:0000256" key="1">
    <source>
        <dbReference type="SAM" id="MobiDB-lite"/>
    </source>
</evidence>
<evidence type="ECO:0000313" key="4">
    <source>
        <dbReference type="EMBL" id="KAG8200037.1"/>
    </source>
</evidence>
<feature type="compositionally biased region" description="Polar residues" evidence="1">
    <location>
        <begin position="67"/>
        <end position="82"/>
    </location>
</feature>
<feature type="signal peptide" evidence="3">
    <location>
        <begin position="1"/>
        <end position="19"/>
    </location>
</feature>
<protein>
    <submittedName>
        <fullName evidence="4">Uncharacterized protein</fullName>
    </submittedName>
</protein>
<keyword evidence="5" id="KW-1185">Reference proteome</keyword>
<keyword evidence="2" id="KW-0472">Membrane</keyword>
<comment type="caution">
    <text evidence="4">The sequence shown here is derived from an EMBL/GenBank/DDBJ whole genome shotgun (WGS) entry which is preliminary data.</text>
</comment>
<organism evidence="4 5">
    <name type="scientific">Oedothorax gibbosus</name>
    <dbReference type="NCBI Taxonomy" id="931172"/>
    <lineage>
        <taxon>Eukaryota</taxon>
        <taxon>Metazoa</taxon>
        <taxon>Ecdysozoa</taxon>
        <taxon>Arthropoda</taxon>
        <taxon>Chelicerata</taxon>
        <taxon>Arachnida</taxon>
        <taxon>Araneae</taxon>
        <taxon>Araneomorphae</taxon>
        <taxon>Entelegynae</taxon>
        <taxon>Araneoidea</taxon>
        <taxon>Linyphiidae</taxon>
        <taxon>Erigoninae</taxon>
        <taxon>Oedothorax</taxon>
    </lineage>
</organism>
<dbReference type="Proteomes" id="UP000827092">
    <property type="component" value="Unassembled WGS sequence"/>
</dbReference>